<evidence type="ECO:0000259" key="9">
    <source>
        <dbReference type="PROSITE" id="PS50118"/>
    </source>
</evidence>
<feature type="compositionally biased region" description="Polar residues" evidence="8">
    <location>
        <begin position="86"/>
        <end position="104"/>
    </location>
</feature>
<feature type="region of interest" description="Disordered" evidence="8">
    <location>
        <begin position="1192"/>
        <end position="1222"/>
    </location>
</feature>
<keyword evidence="2" id="KW-0597">Phosphoprotein</keyword>
<dbReference type="EMBL" id="VCGU01000004">
    <property type="protein sequence ID" value="TRY76320.1"/>
    <property type="molecule type" value="Genomic_DNA"/>
</dbReference>
<dbReference type="InterPro" id="IPR052412">
    <property type="entry name" value="CC-Dev_Transcription_Reg"/>
</dbReference>
<sequence>MLPKKRKFLPSDYGDFSPVPQGNGPDSTRCHERNSSVSLTKIEPDHLLSNPRAMVKHEDAFPSEGHAHHQAMFPNMRAGPLDLGEQSPQQSTAVDLSTGNSNGKGLQIKEEPRIRAIPSPILKGRSLVSPVIEISKHHVVTTSGSVQIRKLSPTEDAKFRTTDRIPGNDVKNEQKFDINLSDWIGHRVLARRDQYFCPGVIKKVFEGYSVSILFDGEDQPLIYHEVLAQSEYDTIISDAVPMSHKVLPKHRVAVKLETEDSNLFQEGVVHDIATSPPQFLISMGGAEEKTWFKRAHVRQLLPPWWEEVSHPNFCISNATPTPLYDPEESDDDLKKEDISFMGESGPLTPGRYISLTPGALGESSNNKRSSSTSQGRASTSSLEPGMMTGGSKVRSTPSSPRSLNATPNKYKKGDVLSMPNGIRKKFNGKQWRRLCSRETCAKESQRRGYCSRHLSLKGKSFLRHSMAHGNPFIPKSNLESGLGLQTPLRGSDADRMEAANLLVSLSNTSRPNTPGFSPILAGHCSPRVLQSPKTIGSRHNVFMPIVAHPTVASAAANAHQALMDAPKSKCARGLHTSGSPIPTPRFITKPLAGVIRPELLRPSASLVQGLHSNLSTSQPKLTASQPSQPSPVFGQSDFPHGSSSIATKRVEQIPPNQHRPQQIIYVPNTSSQTSGASRLIVQAVSQGLGTTGTQIMTLTRSSDVQSRITQQPSSMSSQHASHQTIAVIPVKQGNRALSAGEMKDKGSVPSPAALYYVVPHKTTVLSPSQESYGKATITVQASEGLGKVGLTESSATRPTTNPNQPVRTTEQRVPSSATLHVGQGASRQQVVLLTNGPSQANPPHSSSSTRSISTTTIASHIHPNPLQLLPVLTMAPITAPSITSPSHPARQSMPAQMAVKSSLEERKASVTDQPKKAENNGVSPPHAGQDDAVKVVYPWHSLIPILPASTSNGITTNSITRVGPSSRGGDGGENSSSAQKQSNGHHHPPSTNNNNNTNANANANNNNNTGGHKSESKKNGEGERKEPQDLSDYSLTDDEVFDAQDHGGTMGSGGSVKRKGIPRIRRPMNAFMIFSKRHRPLVHEKHPNQDNRTVSKILGEWWYSLGAEEKQKYHDLANQVKEAHFKAHPEWKWCAKDRRKSSTSSIGSVGGKLEPLEEKEDLDDLKCKEKVSDTETDVESEADLLETKTFPHQTMQQPQGKKRPAFDVERAPNGIDRRLTTEDGPFKVTSESAFKTVPNLEHNRDKSGQVQKLLILQSHSTGLNSSKDTTAIHYLVPVIAGNTALPALNLQTASRPMLRSPENFVLGPTPAQLKQPEEPQELPETPTEKKSFFKKATKEDGMEEVLEQVNFQEKFSSLPEFKPGESPGKMPSLPSSPQVFVQSYRKKTRMAPPTPVDTDTLGSDADTPIKTATPKPMSGNTFFGPDFNPESALREADQIATPLDSDLISPTTPGSRGDRPSSLKRTLDHRRQLVMQLFHDHGLFPSNQATTAFQCKNPLAFPSKLCLQLKIREVRQKMMAQTPSPATTPTSTTISLSGTTFELPYHNSPHKVEEINKA</sequence>
<feature type="compositionally biased region" description="Low complexity" evidence="8">
    <location>
        <begin position="363"/>
        <end position="381"/>
    </location>
</feature>
<protein>
    <recommendedName>
        <fullName evidence="9">HMG box domain-containing protein</fullName>
    </recommendedName>
</protein>
<feature type="compositionally biased region" description="Low complexity" evidence="8">
    <location>
        <begin position="949"/>
        <end position="960"/>
    </location>
</feature>
<dbReference type="PANTHER" id="PTHR13059:SF13">
    <property type="entry name" value="PROTEIN CAPICUA HOMOLOG"/>
    <property type="match status" value="1"/>
</dbReference>
<dbReference type="SUPFAM" id="SSF47095">
    <property type="entry name" value="HMG-box"/>
    <property type="match status" value="1"/>
</dbReference>
<dbReference type="InterPro" id="IPR058606">
    <property type="entry name" value="HTH_Cic_C"/>
</dbReference>
<dbReference type="GO" id="GO:0005634">
    <property type="term" value="C:nucleus"/>
    <property type="evidence" value="ECO:0007669"/>
    <property type="project" value="UniProtKB-UniRule"/>
</dbReference>
<feature type="compositionally biased region" description="Basic and acidic residues" evidence="8">
    <location>
        <begin position="1012"/>
        <end position="1028"/>
    </location>
</feature>
<feature type="region of interest" description="Disordered" evidence="8">
    <location>
        <begin position="1141"/>
        <end position="1164"/>
    </location>
</feature>
<dbReference type="GO" id="GO:0000981">
    <property type="term" value="F:DNA-binding transcription factor activity, RNA polymerase II-specific"/>
    <property type="evidence" value="ECO:0007669"/>
    <property type="project" value="TreeGrafter"/>
</dbReference>
<evidence type="ECO:0000256" key="6">
    <source>
        <dbReference type="ARBA" id="ARBA00023242"/>
    </source>
</evidence>
<evidence type="ECO:0000256" key="8">
    <source>
        <dbReference type="SAM" id="MobiDB-lite"/>
    </source>
</evidence>
<dbReference type="OMA" id="HNTHGFM"/>
<dbReference type="STRING" id="6832.A0A553PF63"/>
<evidence type="ECO:0000256" key="2">
    <source>
        <dbReference type="ARBA" id="ARBA00022553"/>
    </source>
</evidence>
<feature type="compositionally biased region" description="Low complexity" evidence="8">
    <location>
        <begin position="991"/>
        <end position="1009"/>
    </location>
</feature>
<feature type="compositionally biased region" description="Polar residues" evidence="8">
    <location>
        <begin position="616"/>
        <end position="627"/>
    </location>
</feature>
<feature type="region of interest" description="Disordered" evidence="8">
    <location>
        <begin position="83"/>
        <end position="105"/>
    </location>
</feature>
<dbReference type="SMART" id="SM00398">
    <property type="entry name" value="HMG"/>
    <property type="match status" value="1"/>
</dbReference>
<dbReference type="InterPro" id="IPR036910">
    <property type="entry name" value="HMG_box_dom_sf"/>
</dbReference>
<organism evidence="10 11">
    <name type="scientific">Tigriopus californicus</name>
    <name type="common">Marine copepod</name>
    <dbReference type="NCBI Taxonomy" id="6832"/>
    <lineage>
        <taxon>Eukaryota</taxon>
        <taxon>Metazoa</taxon>
        <taxon>Ecdysozoa</taxon>
        <taxon>Arthropoda</taxon>
        <taxon>Crustacea</taxon>
        <taxon>Multicrustacea</taxon>
        <taxon>Hexanauplia</taxon>
        <taxon>Copepoda</taxon>
        <taxon>Harpacticoida</taxon>
        <taxon>Harpacticidae</taxon>
        <taxon>Tigriopus</taxon>
    </lineage>
</organism>
<dbReference type="OrthoDB" id="10051111at2759"/>
<feature type="compositionally biased region" description="Polar residues" evidence="8">
    <location>
        <begin position="791"/>
        <end position="818"/>
    </location>
</feature>
<evidence type="ECO:0000256" key="7">
    <source>
        <dbReference type="PROSITE-ProRule" id="PRU00267"/>
    </source>
</evidence>
<feature type="compositionally biased region" description="Basic and acidic residues" evidence="8">
    <location>
        <begin position="1204"/>
        <end position="1222"/>
    </location>
</feature>
<feature type="region of interest" description="Disordered" evidence="8">
    <location>
        <begin position="946"/>
        <end position="1033"/>
    </location>
</feature>
<reference evidence="10 11" key="1">
    <citation type="journal article" date="2018" name="Nat. Ecol. Evol.">
        <title>Genomic signatures of mitonuclear coevolution across populations of Tigriopus californicus.</title>
        <authorList>
            <person name="Barreto F.S."/>
            <person name="Watson E.T."/>
            <person name="Lima T.G."/>
            <person name="Willett C.S."/>
            <person name="Edmands S."/>
            <person name="Li W."/>
            <person name="Burton R.S."/>
        </authorList>
    </citation>
    <scope>NUCLEOTIDE SEQUENCE [LARGE SCALE GENOMIC DNA]</scope>
    <source>
        <strain evidence="10 11">San Diego</strain>
    </source>
</reference>
<feature type="region of interest" description="Disordered" evidence="8">
    <location>
        <begin position="1386"/>
        <end position="1421"/>
    </location>
</feature>
<accession>A0A553PF63</accession>
<feature type="region of interest" description="Disordered" evidence="8">
    <location>
        <begin position="616"/>
        <end position="643"/>
    </location>
</feature>
<dbReference type="InterPro" id="IPR058607">
    <property type="entry name" value="HMG-box_Cic-like"/>
</dbReference>
<keyword evidence="6 7" id="KW-0539">Nucleus</keyword>
<dbReference type="InterPro" id="IPR032147">
    <property type="entry name" value="Cic_dom"/>
</dbReference>
<dbReference type="Pfam" id="PF00505">
    <property type="entry name" value="HMG_box"/>
    <property type="match status" value="1"/>
</dbReference>
<dbReference type="PROSITE" id="PS50118">
    <property type="entry name" value="HMG_BOX_2"/>
    <property type="match status" value="1"/>
</dbReference>
<feature type="region of interest" description="Disordered" evidence="8">
    <location>
        <begin position="880"/>
        <end position="929"/>
    </location>
</feature>
<feature type="domain" description="HMG box" evidence="9">
    <location>
        <begin position="1064"/>
        <end position="1132"/>
    </location>
</feature>
<dbReference type="Pfam" id="PF16090">
    <property type="entry name" value="DUF4819"/>
    <property type="match status" value="1"/>
</dbReference>
<feature type="compositionally biased region" description="Basic and acidic residues" evidence="8">
    <location>
        <begin position="902"/>
        <end position="918"/>
    </location>
</feature>
<comment type="caution">
    <text evidence="10">The sequence shown here is derived from an EMBL/GenBank/DDBJ whole genome shotgun (WGS) entry which is preliminary data.</text>
</comment>
<dbReference type="Proteomes" id="UP000318571">
    <property type="component" value="Chromosome 5"/>
</dbReference>
<feature type="compositionally biased region" description="Polar residues" evidence="8">
    <location>
        <begin position="973"/>
        <end position="982"/>
    </location>
</feature>
<proteinExistence type="predicted"/>
<name>A0A553PF63_TIGCA</name>
<feature type="region of interest" description="Disordered" evidence="8">
    <location>
        <begin position="1041"/>
        <end position="1060"/>
    </location>
</feature>
<dbReference type="InterPro" id="IPR009071">
    <property type="entry name" value="HMG_box_dom"/>
</dbReference>
<dbReference type="FunFam" id="1.10.30.10:FF:000010">
    <property type="entry name" value="Capicua transcriptional repressor b"/>
    <property type="match status" value="1"/>
</dbReference>
<feature type="region of interest" description="Disordered" evidence="8">
    <location>
        <begin position="338"/>
        <end position="421"/>
    </location>
</feature>
<evidence type="ECO:0000256" key="4">
    <source>
        <dbReference type="ARBA" id="ARBA00023125"/>
    </source>
</evidence>
<evidence type="ECO:0000256" key="5">
    <source>
        <dbReference type="ARBA" id="ARBA00023163"/>
    </source>
</evidence>
<evidence type="ECO:0000313" key="10">
    <source>
        <dbReference type="EMBL" id="TRY76320.1"/>
    </source>
</evidence>
<evidence type="ECO:0000256" key="3">
    <source>
        <dbReference type="ARBA" id="ARBA00023015"/>
    </source>
</evidence>
<feature type="compositionally biased region" description="Polar residues" evidence="8">
    <location>
        <begin position="393"/>
        <end position="407"/>
    </location>
</feature>
<keyword evidence="5" id="KW-0804">Transcription</keyword>
<dbReference type="GO" id="GO:0000977">
    <property type="term" value="F:RNA polymerase II transcription regulatory region sequence-specific DNA binding"/>
    <property type="evidence" value="ECO:0007669"/>
    <property type="project" value="TreeGrafter"/>
</dbReference>
<dbReference type="CDD" id="cd21990">
    <property type="entry name" value="HMG-box_CIC-like"/>
    <property type="match status" value="1"/>
</dbReference>
<keyword evidence="1" id="KW-0678">Repressor</keyword>
<evidence type="ECO:0000256" key="1">
    <source>
        <dbReference type="ARBA" id="ARBA00022491"/>
    </source>
</evidence>
<keyword evidence="4 7" id="KW-0238">DNA-binding</keyword>
<feature type="region of interest" description="Disordered" evidence="8">
    <location>
        <begin position="788"/>
        <end position="824"/>
    </location>
</feature>
<keyword evidence="11" id="KW-1185">Reference proteome</keyword>
<dbReference type="Gene3D" id="1.10.30.10">
    <property type="entry name" value="High mobility group box domain"/>
    <property type="match status" value="1"/>
</dbReference>
<feature type="region of interest" description="Disordered" evidence="8">
    <location>
        <begin position="1"/>
        <end position="37"/>
    </location>
</feature>
<feature type="region of interest" description="Disordered" evidence="8">
    <location>
        <begin position="1442"/>
        <end position="1463"/>
    </location>
</feature>
<evidence type="ECO:0000313" key="11">
    <source>
        <dbReference type="Proteomes" id="UP000318571"/>
    </source>
</evidence>
<dbReference type="PANTHER" id="PTHR13059">
    <property type="entry name" value="HMG-BOX TRANSCRIPTION FACTOR BBX"/>
    <property type="match status" value="1"/>
</dbReference>
<feature type="DNA-binding region" description="HMG box" evidence="7">
    <location>
        <begin position="1064"/>
        <end position="1132"/>
    </location>
</feature>
<dbReference type="Pfam" id="PF25981">
    <property type="entry name" value="HTH_Cic_C"/>
    <property type="match status" value="1"/>
</dbReference>
<keyword evidence="3" id="KW-0805">Transcription regulation</keyword>
<gene>
    <name evidence="10" type="ORF">TCAL_12026</name>
</gene>